<feature type="signal peptide" evidence="1">
    <location>
        <begin position="1"/>
        <end position="39"/>
    </location>
</feature>
<organism evidence="3 4">
    <name type="scientific">Streptomyces viridochromogenes</name>
    <dbReference type="NCBI Taxonomy" id="1938"/>
    <lineage>
        <taxon>Bacteria</taxon>
        <taxon>Bacillati</taxon>
        <taxon>Actinomycetota</taxon>
        <taxon>Actinomycetes</taxon>
        <taxon>Kitasatosporales</taxon>
        <taxon>Streptomycetaceae</taxon>
        <taxon>Streptomyces</taxon>
    </lineage>
</organism>
<dbReference type="EMBL" id="LFNT01000022">
    <property type="protein sequence ID" value="KMS73074.1"/>
    <property type="molecule type" value="Genomic_DNA"/>
</dbReference>
<keyword evidence="1" id="KW-0732">Signal</keyword>
<name>A0A0J7ZBA1_STRVR</name>
<dbReference type="AlphaFoldDB" id="A0A0J7ZBA1"/>
<sequence>MSHRPVRPAPRSRLIRRWATATVSAVTALALGFPGTSVAADGPTPPGAATASAPEAFLRGTLQPDASPPGANDWKCRPTAAHPRPVVLLHATLTNAHMNWSMLSPLLKEAGYCVFAPNYGGRPGVPFKATRHIPDSAREIARYVDRVLDATGARQVDLVGHSQGGGVLPRWYLRFEGGTNPAKPSRNKVRRLIGLAPSNHGATLSGLGTLTTELGLNPTVSLVAGQAYADQMVGSEVNTTLDRGGDTQPGVDYTVIATRYDEAVTPYRNQFLKAGPRAKVRNITLQDICPQDLSEHISIAYDSNALQIVLNALDPAHARSVHCRLSAPLIGG</sequence>
<dbReference type="SUPFAM" id="SSF53474">
    <property type="entry name" value="alpha/beta-Hydrolases"/>
    <property type="match status" value="1"/>
</dbReference>
<dbReference type="Pfam" id="PF00561">
    <property type="entry name" value="Abhydrolase_1"/>
    <property type="match status" value="1"/>
</dbReference>
<dbReference type="GO" id="GO:0016298">
    <property type="term" value="F:lipase activity"/>
    <property type="evidence" value="ECO:0007669"/>
    <property type="project" value="TreeGrafter"/>
</dbReference>
<dbReference type="Proteomes" id="UP000037432">
    <property type="component" value="Unassembled WGS sequence"/>
</dbReference>
<dbReference type="PATRIC" id="fig|1938.3.peg.2909"/>
<dbReference type="InterPro" id="IPR029058">
    <property type="entry name" value="AB_hydrolase_fold"/>
</dbReference>
<evidence type="ECO:0000313" key="3">
    <source>
        <dbReference type="EMBL" id="KMS73074.1"/>
    </source>
</evidence>
<evidence type="ECO:0000259" key="2">
    <source>
        <dbReference type="Pfam" id="PF00561"/>
    </source>
</evidence>
<reference evidence="3 4" key="1">
    <citation type="submission" date="2015-06" db="EMBL/GenBank/DDBJ databases">
        <authorList>
            <person name="Ju K.-S."/>
            <person name="Doroghazi J.R."/>
            <person name="Metcalf W.W."/>
        </authorList>
    </citation>
    <scope>NUCLEOTIDE SEQUENCE [LARGE SCALE GENOMIC DNA]</scope>
    <source>
        <strain evidence="3 4">NRRL 3414</strain>
    </source>
</reference>
<dbReference type="InterPro" id="IPR002918">
    <property type="entry name" value="Lipase_EstA/Esterase_EstB"/>
</dbReference>
<comment type="caution">
    <text evidence="3">The sequence shown here is derived from an EMBL/GenBank/DDBJ whole genome shotgun (WGS) entry which is preliminary data.</text>
</comment>
<gene>
    <name evidence="3" type="ORF">ACM01_20105</name>
</gene>
<dbReference type="GO" id="GO:0016042">
    <property type="term" value="P:lipid catabolic process"/>
    <property type="evidence" value="ECO:0007669"/>
    <property type="project" value="InterPro"/>
</dbReference>
<dbReference type="OrthoDB" id="8871309at2"/>
<dbReference type="RefSeq" id="WP_048582676.1">
    <property type="nucleotide sequence ID" value="NZ_LFNT01000022.1"/>
</dbReference>
<feature type="domain" description="AB hydrolase-1" evidence="2">
    <location>
        <begin position="85"/>
        <end position="197"/>
    </location>
</feature>
<dbReference type="InterPro" id="IPR000073">
    <property type="entry name" value="AB_hydrolase_1"/>
</dbReference>
<protein>
    <submittedName>
        <fullName evidence="3">Lipase</fullName>
    </submittedName>
</protein>
<dbReference type="PANTHER" id="PTHR32015:SF1">
    <property type="entry name" value="LIPASE"/>
    <property type="match status" value="1"/>
</dbReference>
<evidence type="ECO:0000256" key="1">
    <source>
        <dbReference type="SAM" id="SignalP"/>
    </source>
</evidence>
<feature type="chain" id="PRO_5005293041" evidence="1">
    <location>
        <begin position="40"/>
        <end position="332"/>
    </location>
</feature>
<dbReference type="PANTHER" id="PTHR32015">
    <property type="entry name" value="FASTING INDUCED LIPASE"/>
    <property type="match status" value="1"/>
</dbReference>
<evidence type="ECO:0000313" key="4">
    <source>
        <dbReference type="Proteomes" id="UP000037432"/>
    </source>
</evidence>
<accession>A0A0J7ZBA1</accession>
<proteinExistence type="predicted"/>
<dbReference type="Gene3D" id="3.40.50.1820">
    <property type="entry name" value="alpha/beta hydrolase"/>
    <property type="match status" value="1"/>
</dbReference>